<evidence type="ECO:0000313" key="2">
    <source>
        <dbReference type="Proteomes" id="UP000566985"/>
    </source>
</evidence>
<dbReference type="AlphaFoldDB" id="A0A7Y6NH67"/>
<name>A0A7Y6NH67_9GAMM</name>
<comment type="caution">
    <text evidence="1">The sequence shown here is derived from an EMBL/GenBank/DDBJ whole genome shotgun (WGS) entry which is preliminary data.</text>
</comment>
<accession>A0A7Y6NH67</accession>
<evidence type="ECO:0000313" key="1">
    <source>
        <dbReference type="EMBL" id="NUY98378.1"/>
    </source>
</evidence>
<dbReference type="Proteomes" id="UP000566985">
    <property type="component" value="Unassembled WGS sequence"/>
</dbReference>
<organism evidence="1 2">
    <name type="scientific">Pantoea brenneri</name>
    <dbReference type="NCBI Taxonomy" id="472694"/>
    <lineage>
        <taxon>Bacteria</taxon>
        <taxon>Pseudomonadati</taxon>
        <taxon>Pseudomonadota</taxon>
        <taxon>Gammaproteobacteria</taxon>
        <taxon>Enterobacterales</taxon>
        <taxon>Erwiniaceae</taxon>
        <taxon>Pantoea</taxon>
    </lineage>
</organism>
<reference evidence="1 2" key="1">
    <citation type="submission" date="2020-05" db="EMBL/GenBank/DDBJ databases">
        <title>Whole Genome Sequences of Enterobacteriales Associated with the International Space Station.</title>
        <authorList>
            <person name="Bharadwaj A."/>
            <person name="Daudu R."/>
            <person name="Singh N."/>
            <person name="Wood J."/>
            <person name="Debieu M."/>
            <person name="Mason C."/>
            <person name="Wang C."/>
            <person name="Venkateswaran K."/>
        </authorList>
    </citation>
    <scope>NUCLEOTIDE SEQUENCE [LARGE SCALE GENOMIC DNA]</scope>
    <source>
        <strain evidence="1 2">IF5SW-B1</strain>
    </source>
</reference>
<protein>
    <submittedName>
        <fullName evidence="1">Uncharacterized protein</fullName>
    </submittedName>
</protein>
<proteinExistence type="predicted"/>
<dbReference type="EMBL" id="JABWPM010000025">
    <property type="protein sequence ID" value="NUY98378.1"/>
    <property type="molecule type" value="Genomic_DNA"/>
</dbReference>
<dbReference type="GeneID" id="57346999"/>
<gene>
    <name evidence="1" type="ORF">HU668_18135</name>
</gene>
<dbReference type="RefSeq" id="WP_069729523.1">
    <property type="nucleotide sequence ID" value="NZ_JABWPE010000025.1"/>
</dbReference>
<sequence>MSKRDMYRNFGQPWYQRQRYDLRRDFDAGMSLQQLCEVHGRNPNALVNKLAEMGLVKESKGVISRFNSHENAWYPWAQVRDDVVISETGVPTEGLNQPEQLLREVFEKHYIRFHPQSSVSRAPHNRNMYLFSFVQNLWNMTLAIHREMGGRR</sequence>